<keyword evidence="3 5" id="KW-1133">Transmembrane helix</keyword>
<name>A0ABN8AYB9_CHISP</name>
<feature type="transmembrane region" description="Helical" evidence="5">
    <location>
        <begin position="300"/>
        <end position="321"/>
    </location>
</feature>
<keyword evidence="7" id="KW-1185">Reference proteome</keyword>
<evidence type="ECO:0000313" key="6">
    <source>
        <dbReference type="EMBL" id="CAH0400067.1"/>
    </source>
</evidence>
<evidence type="ECO:0000256" key="5">
    <source>
        <dbReference type="SAM" id="Phobius"/>
    </source>
</evidence>
<feature type="transmembrane region" description="Helical" evidence="5">
    <location>
        <begin position="260"/>
        <end position="280"/>
    </location>
</feature>
<feature type="transmembrane region" description="Helical" evidence="5">
    <location>
        <begin position="193"/>
        <end position="214"/>
    </location>
</feature>
<evidence type="ECO:0000313" key="7">
    <source>
        <dbReference type="Proteomes" id="UP001153292"/>
    </source>
</evidence>
<dbReference type="Pfam" id="PF03619">
    <property type="entry name" value="Solute_trans_a"/>
    <property type="match status" value="1"/>
</dbReference>
<dbReference type="InterPro" id="IPR005178">
    <property type="entry name" value="Ostalpha/TMEM184C"/>
</dbReference>
<reference evidence="6" key="1">
    <citation type="submission" date="2021-12" db="EMBL/GenBank/DDBJ databases">
        <authorList>
            <person name="King R."/>
        </authorList>
    </citation>
    <scope>NUCLEOTIDE SEQUENCE</scope>
</reference>
<comment type="subcellular location">
    <subcellularLocation>
        <location evidence="1">Membrane</location>
        <topology evidence="1">Multi-pass membrane protein</topology>
    </subcellularLocation>
</comment>
<feature type="transmembrane region" description="Helical" evidence="5">
    <location>
        <begin position="226"/>
        <end position="248"/>
    </location>
</feature>
<proteinExistence type="predicted"/>
<dbReference type="PANTHER" id="PTHR23423">
    <property type="entry name" value="ORGANIC SOLUTE TRANSPORTER-RELATED"/>
    <property type="match status" value="1"/>
</dbReference>
<feature type="transmembrane region" description="Helical" evidence="5">
    <location>
        <begin position="61"/>
        <end position="82"/>
    </location>
</feature>
<evidence type="ECO:0008006" key="8">
    <source>
        <dbReference type="Google" id="ProtNLM"/>
    </source>
</evidence>
<feature type="transmembrane region" description="Helical" evidence="5">
    <location>
        <begin position="127"/>
        <end position="146"/>
    </location>
</feature>
<evidence type="ECO:0000256" key="4">
    <source>
        <dbReference type="ARBA" id="ARBA00023136"/>
    </source>
</evidence>
<dbReference type="EMBL" id="OU963909">
    <property type="protein sequence ID" value="CAH0400067.1"/>
    <property type="molecule type" value="Genomic_DNA"/>
</dbReference>
<dbReference type="SMART" id="SM01417">
    <property type="entry name" value="Solute_trans_a"/>
    <property type="match status" value="1"/>
</dbReference>
<feature type="transmembrane region" description="Helical" evidence="5">
    <location>
        <begin position="94"/>
        <end position="115"/>
    </location>
</feature>
<organism evidence="6 7">
    <name type="scientific">Chilo suppressalis</name>
    <name type="common">Asiatic rice borer moth</name>
    <dbReference type="NCBI Taxonomy" id="168631"/>
    <lineage>
        <taxon>Eukaryota</taxon>
        <taxon>Metazoa</taxon>
        <taxon>Ecdysozoa</taxon>
        <taxon>Arthropoda</taxon>
        <taxon>Hexapoda</taxon>
        <taxon>Insecta</taxon>
        <taxon>Pterygota</taxon>
        <taxon>Neoptera</taxon>
        <taxon>Endopterygota</taxon>
        <taxon>Lepidoptera</taxon>
        <taxon>Glossata</taxon>
        <taxon>Ditrysia</taxon>
        <taxon>Pyraloidea</taxon>
        <taxon>Crambidae</taxon>
        <taxon>Crambinae</taxon>
        <taxon>Chilo</taxon>
    </lineage>
</organism>
<dbReference type="Proteomes" id="UP001153292">
    <property type="component" value="Chromosome 16"/>
</dbReference>
<gene>
    <name evidence="6" type="ORF">CHILSU_LOCUS3249</name>
</gene>
<evidence type="ECO:0000256" key="3">
    <source>
        <dbReference type="ARBA" id="ARBA00022989"/>
    </source>
</evidence>
<protein>
    <recommendedName>
        <fullName evidence="8">Organic solute transporter alpha-like protein</fullName>
    </recommendedName>
</protein>
<keyword evidence="4 5" id="KW-0472">Membrane</keyword>
<sequence>MTSIMDLLSEGDSEVRVLSARHISDKTFTETNNAINATTLLCQNYSLQPDFVTYFAALQKYAIGLWVSGFIILLTICVLYGITMRSVWRHSRSSASYTAVVLSVYPVVALSAYIATIVPRAMLVCEAVAQQVVVVALYNFFCMIIAEGGGVDRLVSRTPDCHLETRVLPCCCWPCCVIPRPRLQTRNLLRIRYLVLQMPFIQAIIYISVLIIWAEDMNLYIRSFPYFQPFVAASILTGLWGVMMCVRAAEAGGARPRPRLLALQLVLFIVKLQYGAVRALPTMVRMPCVMALHPAVFVNLLQNSTTLVEMLLLSVLAWRLYSAPSTKAVDKVHHAVIATVEDNSLDFKPLGIDTKS</sequence>
<evidence type="ECO:0000256" key="1">
    <source>
        <dbReference type="ARBA" id="ARBA00004141"/>
    </source>
</evidence>
<accession>A0ABN8AYB9</accession>
<keyword evidence="2 5" id="KW-0812">Transmembrane</keyword>
<evidence type="ECO:0000256" key="2">
    <source>
        <dbReference type="ARBA" id="ARBA00022692"/>
    </source>
</evidence>